<dbReference type="EMBL" id="MH617752">
    <property type="protein sequence ID" value="AXH78115.1"/>
    <property type="molecule type" value="Genomic_DNA"/>
</dbReference>
<evidence type="ECO:0000313" key="18">
    <source>
        <dbReference type="Proteomes" id="UP000272179"/>
    </source>
</evidence>
<keyword evidence="5" id="KW-0548">Nucleotidyltransferase</keyword>
<evidence type="ECO:0000256" key="9">
    <source>
        <dbReference type="ARBA" id="ARBA00022741"/>
    </source>
</evidence>
<evidence type="ECO:0000256" key="8">
    <source>
        <dbReference type="ARBA" id="ARBA00022723"/>
    </source>
</evidence>
<protein>
    <submittedName>
        <fullName evidence="17">Putative viral replication protein</fullName>
    </submittedName>
</protein>
<keyword evidence="6" id="KW-0235">DNA replication</keyword>
<keyword evidence="10" id="KW-0255">Endonuclease</keyword>
<evidence type="ECO:0000256" key="6">
    <source>
        <dbReference type="ARBA" id="ARBA00022705"/>
    </source>
</evidence>
<evidence type="ECO:0000256" key="10">
    <source>
        <dbReference type="ARBA" id="ARBA00022759"/>
    </source>
</evidence>
<evidence type="ECO:0000256" key="1">
    <source>
        <dbReference type="ARBA" id="ARBA00001946"/>
    </source>
</evidence>
<comment type="cofactor">
    <cofactor evidence="1">
        <name>Mg(2+)</name>
        <dbReference type="ChEBI" id="CHEBI:18420"/>
    </cofactor>
</comment>
<evidence type="ECO:0000256" key="12">
    <source>
        <dbReference type="ARBA" id="ARBA00022806"/>
    </source>
</evidence>
<keyword evidence="9" id="KW-0547">Nucleotide-binding</keyword>
<accession>A0A345N3B5</accession>
<evidence type="ECO:0000256" key="14">
    <source>
        <dbReference type="ARBA" id="ARBA00023124"/>
    </source>
</evidence>
<keyword evidence="14" id="KW-0190">Covalent protein-DNA linkage</keyword>
<comment type="subcellular location">
    <subcellularLocation>
        <location evidence="2">Host nucleus</location>
    </subcellularLocation>
</comment>
<keyword evidence="18" id="KW-1185">Reference proteome</keyword>
<evidence type="ECO:0000313" key="17">
    <source>
        <dbReference type="EMBL" id="AXH78115.1"/>
    </source>
</evidence>
<dbReference type="PROSITE" id="PS52020">
    <property type="entry name" value="CRESS_DNA_REP"/>
    <property type="match status" value="1"/>
</dbReference>
<keyword evidence="13" id="KW-0067">ATP-binding</keyword>
<evidence type="ECO:0000256" key="7">
    <source>
        <dbReference type="ARBA" id="ARBA00022722"/>
    </source>
</evidence>
<dbReference type="GO" id="GO:0004519">
    <property type="term" value="F:endonuclease activity"/>
    <property type="evidence" value="ECO:0007669"/>
    <property type="project" value="UniProtKB-KW"/>
</dbReference>
<reference evidence="17 18" key="1">
    <citation type="submission" date="2018-07" db="EMBL/GenBank/DDBJ databases">
        <title>Uncovering a Universe of Circular DNA Viruses in Animal Metagenomes.</title>
        <authorList>
            <person name="Tisza M."/>
            <person name="Buck C."/>
            <person name="Pastrana D."/>
            <person name="Welch N."/>
            <person name="Peretti A."/>
        </authorList>
    </citation>
    <scope>NUCLEOTIDE SEQUENCE [LARGE SCALE GENOMIC DNA]</scope>
    <source>
        <strain evidence="17">Ctbj92</strain>
    </source>
</reference>
<dbReference type="GO" id="GO:0004386">
    <property type="term" value="F:helicase activity"/>
    <property type="evidence" value="ECO:0007669"/>
    <property type="project" value="UniProtKB-KW"/>
</dbReference>
<evidence type="ECO:0000256" key="3">
    <source>
        <dbReference type="ARBA" id="ARBA00022562"/>
    </source>
</evidence>
<evidence type="ECO:0000256" key="11">
    <source>
        <dbReference type="ARBA" id="ARBA00022801"/>
    </source>
</evidence>
<keyword evidence="3" id="KW-1048">Host nucleus</keyword>
<dbReference type="Proteomes" id="UP000272179">
    <property type="component" value="Segment"/>
</dbReference>
<dbReference type="Gene3D" id="3.40.1310.20">
    <property type="match status" value="1"/>
</dbReference>
<keyword evidence="4" id="KW-0808">Transferase</keyword>
<keyword evidence="11" id="KW-0378">Hydrolase</keyword>
<organism evidence="17 18">
    <name type="scientific">Circoviridae sp</name>
    <dbReference type="NCBI Taxonomy" id="1954248"/>
    <lineage>
        <taxon>Viruses</taxon>
        <taxon>Monodnaviria</taxon>
        <taxon>Shotokuvirae</taxon>
        <taxon>Cressdnaviricota</taxon>
        <taxon>Arfiviricetes</taxon>
        <taxon>Rohanvirales</taxon>
        <taxon>Nenyaviridae</taxon>
        <taxon>Galvornvirus</taxon>
        <taxon>Galvornvirus isengard</taxon>
    </lineage>
</organism>
<dbReference type="InterPro" id="IPR049912">
    <property type="entry name" value="CRESS_DNA_REP"/>
</dbReference>
<dbReference type="GO" id="GO:0042025">
    <property type="term" value="C:host cell nucleus"/>
    <property type="evidence" value="ECO:0007669"/>
    <property type="project" value="UniProtKB-SubCell"/>
</dbReference>
<feature type="domain" description="CRESS-DNA virus Rep endonuclease" evidence="16">
    <location>
        <begin position="1"/>
        <end position="102"/>
    </location>
</feature>
<dbReference type="GO" id="GO:0006260">
    <property type="term" value="P:DNA replication"/>
    <property type="evidence" value="ECO:0007669"/>
    <property type="project" value="UniProtKB-KW"/>
</dbReference>
<dbReference type="GO" id="GO:0016779">
    <property type="term" value="F:nucleotidyltransferase activity"/>
    <property type="evidence" value="ECO:0007669"/>
    <property type="project" value="UniProtKB-KW"/>
</dbReference>
<evidence type="ECO:0000256" key="5">
    <source>
        <dbReference type="ARBA" id="ARBA00022695"/>
    </source>
</evidence>
<name>A0A345N3B5_9VIRU</name>
<keyword evidence="7" id="KW-0540">Nuclease</keyword>
<dbReference type="Pfam" id="PF02407">
    <property type="entry name" value="Viral_Rep"/>
    <property type="match status" value="1"/>
</dbReference>
<evidence type="ECO:0000259" key="16">
    <source>
        <dbReference type="PROSITE" id="PS52020"/>
    </source>
</evidence>
<evidence type="ECO:0000256" key="13">
    <source>
        <dbReference type="ARBA" id="ARBA00022840"/>
    </source>
</evidence>
<evidence type="ECO:0000256" key="2">
    <source>
        <dbReference type="ARBA" id="ARBA00004147"/>
    </source>
</evidence>
<dbReference type="GO" id="GO:0005524">
    <property type="term" value="F:ATP binding"/>
    <property type="evidence" value="ECO:0007669"/>
    <property type="project" value="UniProtKB-KW"/>
</dbReference>
<dbReference type="GO" id="GO:0003677">
    <property type="term" value="F:DNA binding"/>
    <property type="evidence" value="ECO:0007669"/>
    <property type="project" value="UniProtKB-KW"/>
</dbReference>
<keyword evidence="15" id="KW-0238">DNA-binding</keyword>
<keyword evidence="12" id="KW-0347">Helicase</keyword>
<evidence type="ECO:0000256" key="4">
    <source>
        <dbReference type="ARBA" id="ARBA00022679"/>
    </source>
</evidence>
<dbReference type="GO" id="GO:0016787">
    <property type="term" value="F:hydrolase activity"/>
    <property type="evidence" value="ECO:0007669"/>
    <property type="project" value="UniProtKB-KW"/>
</dbReference>
<sequence length="302" mass="34323">MQGKKWCFTLNNYAESDFRNICDLGGGLDGNGIKYLVVGREVGADNGTPHLQGFVVFDRNHRLGRVKSLLGVRIHAETARGSEVQASDYCKKDGDFVEFGTLSGRVGRPRQPSVADFCSWVRATPSLDVTEQSCAVNFPALWLQYGGRLLSLSVHLSLHQQLETRPLRGWQLELEAELTMEADDRTVMFYVDREGGKGKSFFIRWMYTTYPDKVQMLGVGKRDDLAFVIDKSKSIFLLNVPRGGLEFLQYTILEQLKDRTVYSPKYQGEMKVLQSKCHVAVFCNEHPDMEKMSQDRYKIVEL</sequence>
<dbReference type="GO" id="GO:0046872">
    <property type="term" value="F:metal ion binding"/>
    <property type="evidence" value="ECO:0007669"/>
    <property type="project" value="UniProtKB-KW"/>
</dbReference>
<proteinExistence type="predicted"/>
<evidence type="ECO:0000256" key="15">
    <source>
        <dbReference type="ARBA" id="ARBA00023125"/>
    </source>
</evidence>
<keyword evidence="8" id="KW-0479">Metal-binding</keyword>